<evidence type="ECO:0000256" key="7">
    <source>
        <dbReference type="ARBA" id="ARBA00022763"/>
    </source>
</evidence>
<evidence type="ECO:0000256" key="9">
    <source>
        <dbReference type="ARBA" id="ARBA00022842"/>
    </source>
</evidence>
<evidence type="ECO:0000256" key="13">
    <source>
        <dbReference type="ARBA" id="ARBA00034003"/>
    </source>
</evidence>
<dbReference type="AlphaFoldDB" id="B0KVC2"/>
<gene>
    <name evidence="14" type="primary">lig</name>
    <name evidence="18" type="ORF">WWE3-TFM_17</name>
</gene>
<dbReference type="InterPro" id="IPR000977">
    <property type="entry name" value="DNA_ligase_ATP-dep"/>
</dbReference>
<evidence type="ECO:0000256" key="16">
    <source>
        <dbReference type="RuleBase" id="RU004196"/>
    </source>
</evidence>
<keyword evidence="7 14" id="KW-0227">DNA damage</keyword>
<dbReference type="CDD" id="cd07901">
    <property type="entry name" value="Adenylation_DNA_ligase_Arch_LigB"/>
    <property type="match status" value="1"/>
</dbReference>
<accession>B0KVC2</accession>
<keyword evidence="6 14" id="KW-0547">Nucleotide-binding</keyword>
<dbReference type="InterPro" id="IPR050191">
    <property type="entry name" value="ATP-dep_DNA_ligase"/>
</dbReference>
<comment type="catalytic activity">
    <reaction evidence="13 14 15">
        <text>ATP + (deoxyribonucleotide)n-3'-hydroxyl + 5'-phospho-(deoxyribonucleotide)m = (deoxyribonucleotide)n+m + AMP + diphosphate.</text>
        <dbReference type="EC" id="6.5.1.1"/>
    </reaction>
</comment>
<comment type="function">
    <text evidence="14">DNA ligase that seals nicks in double-stranded DNA during DNA replication, DNA recombination and DNA repair.</text>
</comment>
<dbReference type="NCBIfam" id="TIGR00574">
    <property type="entry name" value="dnl1"/>
    <property type="match status" value="1"/>
</dbReference>
<evidence type="ECO:0000256" key="15">
    <source>
        <dbReference type="RuleBase" id="RU000617"/>
    </source>
</evidence>
<keyword evidence="12 14" id="KW-0131">Cell cycle</keyword>
<dbReference type="SUPFAM" id="SSF50249">
    <property type="entry name" value="Nucleic acid-binding proteins"/>
    <property type="match status" value="1"/>
</dbReference>
<evidence type="ECO:0000256" key="12">
    <source>
        <dbReference type="ARBA" id="ARBA00023306"/>
    </source>
</evidence>
<dbReference type="InterPro" id="IPR022865">
    <property type="entry name" value="DNA_ligae_ATP-dep_bac/arc"/>
</dbReference>
<dbReference type="Pfam" id="PF01068">
    <property type="entry name" value="DNA_ligase_A_M"/>
    <property type="match status" value="1"/>
</dbReference>
<dbReference type="GO" id="GO:0006273">
    <property type="term" value="P:lagging strand elongation"/>
    <property type="evidence" value="ECO:0007669"/>
    <property type="project" value="TreeGrafter"/>
</dbReference>
<dbReference type="InterPro" id="IPR012309">
    <property type="entry name" value="DNA_ligase_ATP-dep_C"/>
</dbReference>
<feature type="binding site" evidence="14">
    <location>
        <position position="327"/>
    </location>
    <ligand>
        <name>ATP</name>
        <dbReference type="ChEBI" id="CHEBI:30616"/>
    </ligand>
</feature>
<proteinExistence type="inferred from homology"/>
<evidence type="ECO:0000256" key="3">
    <source>
        <dbReference type="ARBA" id="ARBA00022618"/>
    </source>
</evidence>
<dbReference type="PROSITE" id="PS00333">
    <property type="entry name" value="DNA_LIGASE_A2"/>
    <property type="match status" value="1"/>
</dbReference>
<dbReference type="PANTHER" id="PTHR45674:SF4">
    <property type="entry name" value="DNA LIGASE 1"/>
    <property type="match status" value="1"/>
</dbReference>
<dbReference type="EMBL" id="CU367853">
    <property type="protein sequence ID" value="CAO79507.1"/>
    <property type="molecule type" value="Genomic_DNA"/>
</dbReference>
<evidence type="ECO:0000259" key="17">
    <source>
        <dbReference type="PROSITE" id="PS50160"/>
    </source>
</evidence>
<evidence type="ECO:0000256" key="11">
    <source>
        <dbReference type="ARBA" id="ARBA00023204"/>
    </source>
</evidence>
<dbReference type="GO" id="GO:0046872">
    <property type="term" value="F:metal ion binding"/>
    <property type="evidence" value="ECO:0007669"/>
    <property type="project" value="UniProtKB-KW"/>
</dbReference>
<dbReference type="SUPFAM" id="SSF117018">
    <property type="entry name" value="ATP-dependent DNA ligase DNA-binding domain"/>
    <property type="match status" value="1"/>
</dbReference>
<evidence type="ECO:0000256" key="10">
    <source>
        <dbReference type="ARBA" id="ARBA00023172"/>
    </source>
</evidence>
<protein>
    <recommendedName>
        <fullName evidence="14">Probable DNA ligase</fullName>
        <ecNumber evidence="14">6.5.1.1</ecNumber>
    </recommendedName>
    <alternativeName>
        <fullName evidence="14">Polydeoxyribonucleotide synthase [ATP]</fullName>
    </alternativeName>
</protein>
<dbReference type="InterPro" id="IPR012310">
    <property type="entry name" value="DNA_ligase_ATP-dep_cent"/>
</dbReference>
<dbReference type="Gene3D" id="3.30.470.30">
    <property type="entry name" value="DNA ligase/mRNA capping enzyme"/>
    <property type="match status" value="1"/>
</dbReference>
<feature type="binding site" evidence="14">
    <location>
        <position position="442"/>
    </location>
    <ligand>
        <name>ATP</name>
        <dbReference type="ChEBI" id="CHEBI:30616"/>
    </ligand>
</feature>
<dbReference type="PROSITE" id="PS00697">
    <property type="entry name" value="DNA_LIGASE_A1"/>
    <property type="match status" value="1"/>
</dbReference>
<dbReference type="InterPro" id="IPR036599">
    <property type="entry name" value="DNA_ligase_N_sf"/>
</dbReference>
<comment type="cofactor">
    <cofactor evidence="14">
        <name>Mg(2+)</name>
        <dbReference type="ChEBI" id="CHEBI:18420"/>
    </cofactor>
</comment>
<dbReference type="Pfam" id="PF04675">
    <property type="entry name" value="DNA_ligase_A_N"/>
    <property type="match status" value="1"/>
</dbReference>
<dbReference type="HAMAP" id="MF_00407">
    <property type="entry name" value="DNA_ligase"/>
    <property type="match status" value="1"/>
</dbReference>
<dbReference type="PROSITE" id="PS50160">
    <property type="entry name" value="DNA_LIGASE_A3"/>
    <property type="match status" value="1"/>
</dbReference>
<evidence type="ECO:0000313" key="18">
    <source>
        <dbReference type="EMBL" id="CAO79507.1"/>
    </source>
</evidence>
<keyword evidence="8 14" id="KW-0067">ATP-binding</keyword>
<organism evidence="18">
    <name type="scientific">uncultured candidate division WWE3 bacterium EJ0ADIGA11YD11</name>
    <dbReference type="NCBI Taxonomy" id="500145"/>
    <lineage>
        <taxon>Bacteria</taxon>
        <taxon>Katanobacteria</taxon>
        <taxon>environmental samples</taxon>
    </lineage>
</organism>
<keyword evidence="11 14" id="KW-0234">DNA repair</keyword>
<sequence length="600" mass="68730">MKFIDFSKYLQRLEETTKRLEMIDILTELISNLDAEETDKAFYLASGYIKAPFESEKFNIAEKMMIKIIEQTFSTPEKPTIKEEIEKIYTNTGDLGNVVFELKKATKKYDEPSISEIHRNLSEIAQITGLGSQDLKISKTSNLLKRVDPLSAKHITRIILGTMRLGFTELTIIAALSNFLKNKSLASEIEKKYNIHPDIGFIAKEIKKKGIKGIENIKMEIGVPVLSQKAQRVGSMGEILERIHKAWAEFKFDGTRIQLHFAKEGNSFPNKISHDKETQKNLFDSKESKFFIKTFTRNLEETTHQYPEIIEAAKKQIKADSVILDGEGIGYNKETGKFLPFQETIQRKRKYNITETAKKIPFKYFVFDILYLNGESVIDKPLVERRKLLASVIQPGQVIEVDDHIETEEFEKLEEYFEMAKSQGLEGIVVKTPDDHYQAGARSYSWIKYKTADQKLLSDSVDCVVLGYYHGRGVRSKFGIGGFLVGVYDKDRNVYKTISKIGTGLTEEDLIFLKKECDKIKIKDKPKNVEMNKIFKPDVFVEPKIVVEIGADEITISPTHTAGFALRFPRLIKFRTDKNPEDATSVTEIKDMYKKRQKGK</sequence>
<keyword evidence="4 14" id="KW-0235">DNA replication</keyword>
<dbReference type="GO" id="GO:0006281">
    <property type="term" value="P:DNA repair"/>
    <property type="evidence" value="ECO:0007669"/>
    <property type="project" value="UniProtKB-UniRule"/>
</dbReference>
<name>B0KVC2_UNCKA</name>
<keyword evidence="9 14" id="KW-0460">Magnesium</keyword>
<dbReference type="PANTHER" id="PTHR45674">
    <property type="entry name" value="DNA LIGASE 1/3 FAMILY MEMBER"/>
    <property type="match status" value="1"/>
</dbReference>
<keyword evidence="2 14" id="KW-0436">Ligase</keyword>
<dbReference type="InterPro" id="IPR012308">
    <property type="entry name" value="DNA_ligase_ATP-dep_N"/>
</dbReference>
<evidence type="ECO:0000256" key="4">
    <source>
        <dbReference type="ARBA" id="ARBA00022705"/>
    </source>
</evidence>
<feature type="binding site" evidence="14">
    <location>
        <position position="448"/>
    </location>
    <ligand>
        <name>ATP</name>
        <dbReference type="ChEBI" id="CHEBI:30616"/>
    </ligand>
</feature>
<dbReference type="EC" id="6.5.1.1" evidence="14"/>
<evidence type="ECO:0000256" key="2">
    <source>
        <dbReference type="ARBA" id="ARBA00022598"/>
    </source>
</evidence>
<feature type="binding site" evidence="14">
    <location>
        <position position="367"/>
    </location>
    <ligand>
        <name>ATP</name>
        <dbReference type="ChEBI" id="CHEBI:30616"/>
    </ligand>
</feature>
<feature type="binding site" evidence="14">
    <location>
        <position position="297"/>
    </location>
    <ligand>
        <name>ATP</name>
        <dbReference type="ChEBI" id="CHEBI:30616"/>
    </ligand>
</feature>
<feature type="binding site" evidence="14">
    <location>
        <position position="256"/>
    </location>
    <ligand>
        <name>ATP</name>
        <dbReference type="ChEBI" id="CHEBI:30616"/>
    </ligand>
</feature>
<evidence type="ECO:0000256" key="5">
    <source>
        <dbReference type="ARBA" id="ARBA00022723"/>
    </source>
</evidence>
<dbReference type="GO" id="GO:0071897">
    <property type="term" value="P:DNA biosynthetic process"/>
    <property type="evidence" value="ECO:0007669"/>
    <property type="project" value="InterPro"/>
</dbReference>
<evidence type="ECO:0000256" key="14">
    <source>
        <dbReference type="HAMAP-Rule" id="MF_00407"/>
    </source>
</evidence>
<dbReference type="SUPFAM" id="SSF56091">
    <property type="entry name" value="DNA ligase/mRNA capping enzyme, catalytic domain"/>
    <property type="match status" value="1"/>
</dbReference>
<evidence type="ECO:0000256" key="6">
    <source>
        <dbReference type="ARBA" id="ARBA00022741"/>
    </source>
</evidence>
<reference evidence="18" key="2">
    <citation type="journal article" date="2008" name="Environ. Microbiol.">
        <title>Discovery and characterization of a new bacterial candidate division by an anaerobic sludge digester metagenomic approach.</title>
        <authorList>
            <person name="Guermazi S."/>
            <person name="Daegelen P."/>
            <person name="Dauga C."/>
            <person name="Riviere D."/>
            <person name="Boucher T."/>
            <person name="Godon J.J."/>
            <person name="Gyapay G."/>
            <person name="Sghir A."/>
            <person name="Pelletier E."/>
            <person name="Weissenbach J."/>
            <person name="Le Paslier D."/>
        </authorList>
    </citation>
    <scope>NUCLEOTIDE SEQUENCE</scope>
</reference>
<keyword evidence="5 14" id="KW-0479">Metal-binding</keyword>
<dbReference type="GO" id="GO:0051301">
    <property type="term" value="P:cell division"/>
    <property type="evidence" value="ECO:0007669"/>
    <property type="project" value="UniProtKB-KW"/>
</dbReference>
<evidence type="ECO:0000256" key="1">
    <source>
        <dbReference type="ARBA" id="ARBA00007572"/>
    </source>
</evidence>
<keyword evidence="10 14" id="KW-0233">DNA recombination</keyword>
<dbReference type="GO" id="GO:0006310">
    <property type="term" value="P:DNA recombination"/>
    <property type="evidence" value="ECO:0007669"/>
    <property type="project" value="UniProtKB-UniRule"/>
</dbReference>
<dbReference type="Gene3D" id="2.40.50.140">
    <property type="entry name" value="Nucleic acid-binding proteins"/>
    <property type="match status" value="1"/>
</dbReference>
<comment type="similarity">
    <text evidence="1 14 16">Belongs to the ATP-dependent DNA ligase family.</text>
</comment>
<dbReference type="GO" id="GO:0005524">
    <property type="term" value="F:ATP binding"/>
    <property type="evidence" value="ECO:0007669"/>
    <property type="project" value="UniProtKB-UniRule"/>
</dbReference>
<dbReference type="Pfam" id="PF04679">
    <property type="entry name" value="DNA_ligase_A_C"/>
    <property type="match status" value="1"/>
</dbReference>
<dbReference type="InterPro" id="IPR016059">
    <property type="entry name" value="DNA_ligase_ATP-dep_CS"/>
</dbReference>
<dbReference type="Gene3D" id="1.10.3260.10">
    <property type="entry name" value="DNA ligase, ATP-dependent, N-terminal domain"/>
    <property type="match status" value="1"/>
</dbReference>
<keyword evidence="3 14" id="KW-0132">Cell division</keyword>
<evidence type="ECO:0000256" key="8">
    <source>
        <dbReference type="ARBA" id="ARBA00022840"/>
    </source>
</evidence>
<feature type="domain" description="ATP-dependent DNA ligase family profile" evidence="17">
    <location>
        <begin position="355"/>
        <end position="489"/>
    </location>
</feature>
<feature type="active site" description="N6-AMP-lysine intermediate" evidence="14">
    <location>
        <position position="251"/>
    </location>
</feature>
<dbReference type="InterPro" id="IPR012340">
    <property type="entry name" value="NA-bd_OB-fold"/>
</dbReference>
<reference evidence="18" key="1">
    <citation type="submission" date="2007-07" db="EMBL/GenBank/DDBJ databases">
        <authorList>
            <person name="Genoscope"/>
        </authorList>
    </citation>
    <scope>NUCLEOTIDE SEQUENCE</scope>
</reference>
<dbReference type="GO" id="GO:0003910">
    <property type="term" value="F:DNA ligase (ATP) activity"/>
    <property type="evidence" value="ECO:0007669"/>
    <property type="project" value="UniProtKB-UniRule"/>
</dbReference>
<dbReference type="GO" id="GO:0003677">
    <property type="term" value="F:DNA binding"/>
    <property type="evidence" value="ECO:0007669"/>
    <property type="project" value="InterPro"/>
</dbReference>
<feature type="binding site" evidence="14">
    <location>
        <position position="249"/>
    </location>
    <ligand>
        <name>ATP</name>
        <dbReference type="ChEBI" id="CHEBI:30616"/>
    </ligand>
</feature>